<dbReference type="Proteomes" id="UP000007306">
    <property type="component" value="Chromosome 12"/>
</dbReference>
<evidence type="ECO:0000256" key="1">
    <source>
        <dbReference type="SAM" id="MobiDB-lite"/>
    </source>
</evidence>
<feature type="region of interest" description="Disordered" evidence="1">
    <location>
        <begin position="1"/>
        <end position="57"/>
    </location>
</feature>
<dbReference type="HOGENOM" id="CLU_2139890_0_0_1"/>
<name>I1R513_ORYGL</name>
<accession>I1R513</accession>
<evidence type="ECO:0000313" key="2">
    <source>
        <dbReference type="EnsemblPlants" id="ORGLA12G0061900.1"/>
    </source>
</evidence>
<dbReference type="AlphaFoldDB" id="I1R513"/>
<keyword evidence="3" id="KW-1185">Reference proteome</keyword>
<dbReference type="Gramene" id="ORGLA12G0061900.1">
    <property type="protein sequence ID" value="ORGLA12G0061900.1"/>
    <property type="gene ID" value="ORGLA12G0061900"/>
</dbReference>
<reference evidence="2 3" key="2">
    <citation type="submission" date="2018-04" db="EMBL/GenBank/DDBJ databases">
        <title>OglaRS2 (Oryza glaberrima Reference Sequence Version 2).</title>
        <authorList>
            <person name="Zhang J."/>
            <person name="Kudrna D."/>
            <person name="Lee S."/>
            <person name="Talag J."/>
            <person name="Rajasekar S."/>
            <person name="Wing R.A."/>
        </authorList>
    </citation>
    <scope>NUCLEOTIDE SEQUENCE [LARGE SCALE GENOMIC DNA]</scope>
    <source>
        <strain evidence="2 3">cv. IRGC 96717</strain>
    </source>
</reference>
<evidence type="ECO:0000313" key="3">
    <source>
        <dbReference type="Proteomes" id="UP000007306"/>
    </source>
</evidence>
<sequence length="113" mass="12407">ASPAESHRDDLPMQDKRHRADESPPRPTGEESRLGSGGSSRLGSRQAARKQVDDAPQVVEVDEDADFAPKTKEWLDNLSITDIPLDQATVDLGLTMHGCNASASLDDRWCRRP</sequence>
<organism evidence="2 3">
    <name type="scientific">Oryza glaberrima</name>
    <name type="common">African rice</name>
    <dbReference type="NCBI Taxonomy" id="4538"/>
    <lineage>
        <taxon>Eukaryota</taxon>
        <taxon>Viridiplantae</taxon>
        <taxon>Streptophyta</taxon>
        <taxon>Embryophyta</taxon>
        <taxon>Tracheophyta</taxon>
        <taxon>Spermatophyta</taxon>
        <taxon>Magnoliopsida</taxon>
        <taxon>Liliopsida</taxon>
        <taxon>Poales</taxon>
        <taxon>Poaceae</taxon>
        <taxon>BOP clade</taxon>
        <taxon>Oryzoideae</taxon>
        <taxon>Oryzeae</taxon>
        <taxon>Oryzinae</taxon>
        <taxon>Oryza</taxon>
    </lineage>
</organism>
<dbReference type="EnsemblPlants" id="ORGLA12G0061900.1">
    <property type="protein sequence ID" value="ORGLA12G0061900.1"/>
    <property type="gene ID" value="ORGLA12G0061900"/>
</dbReference>
<reference evidence="2" key="1">
    <citation type="submission" date="2015-06" db="UniProtKB">
        <authorList>
            <consortium name="EnsemblPlants"/>
        </authorList>
    </citation>
    <scope>IDENTIFICATION</scope>
</reference>
<feature type="compositionally biased region" description="Basic and acidic residues" evidence="1">
    <location>
        <begin position="1"/>
        <end position="33"/>
    </location>
</feature>
<protein>
    <submittedName>
        <fullName evidence="2">Uncharacterized protein</fullName>
    </submittedName>
</protein>
<proteinExistence type="predicted"/>